<evidence type="ECO:0000256" key="1">
    <source>
        <dbReference type="SAM" id="MobiDB-lite"/>
    </source>
</evidence>
<dbReference type="RefSeq" id="WP_124330084.1">
    <property type="nucleotide sequence ID" value="NZ_BEXT01000001.1"/>
</dbReference>
<reference evidence="3" key="2">
    <citation type="submission" date="2019-01" db="EMBL/GenBank/DDBJ databases">
        <title>Genome sequence of Desulfonema ishimotonii strain Tokyo 01.</title>
        <authorList>
            <person name="Fukui M."/>
        </authorList>
    </citation>
    <scope>NUCLEOTIDE SEQUENCE [LARGE SCALE GENOMIC DNA]</scope>
    <source>
        <strain evidence="3">Tokyo 01</strain>
    </source>
</reference>
<evidence type="ECO:0000313" key="3">
    <source>
        <dbReference type="Proteomes" id="UP000288096"/>
    </source>
</evidence>
<dbReference type="Proteomes" id="UP000288096">
    <property type="component" value="Unassembled WGS sequence"/>
</dbReference>
<dbReference type="InterPro" id="IPR025048">
    <property type="entry name" value="DUF3987"/>
</dbReference>
<organism evidence="2 3">
    <name type="scientific">Desulfonema ishimotonii</name>
    <dbReference type="NCBI Taxonomy" id="45657"/>
    <lineage>
        <taxon>Bacteria</taxon>
        <taxon>Pseudomonadati</taxon>
        <taxon>Thermodesulfobacteriota</taxon>
        <taxon>Desulfobacteria</taxon>
        <taxon>Desulfobacterales</taxon>
        <taxon>Desulfococcaceae</taxon>
        <taxon>Desulfonema</taxon>
    </lineage>
</organism>
<evidence type="ECO:0000313" key="2">
    <source>
        <dbReference type="EMBL" id="GBC62958.1"/>
    </source>
</evidence>
<protein>
    <recommendedName>
        <fullName evidence="4">DUF3987 domain-containing protein</fullName>
    </recommendedName>
</protein>
<dbReference type="Pfam" id="PF13148">
    <property type="entry name" value="DUF3987"/>
    <property type="match status" value="1"/>
</dbReference>
<gene>
    <name evidence="2" type="ORF">DENIS_3943</name>
</gene>
<reference evidence="3" key="1">
    <citation type="submission" date="2017-11" db="EMBL/GenBank/DDBJ databases">
        <authorList>
            <person name="Watanabe M."/>
            <person name="Kojima H."/>
        </authorList>
    </citation>
    <scope>NUCLEOTIDE SEQUENCE [LARGE SCALE GENOMIC DNA]</scope>
    <source>
        <strain evidence="3">Tokyo 01</strain>
    </source>
</reference>
<keyword evidence="3" id="KW-1185">Reference proteome</keyword>
<name>A0A401G145_9BACT</name>
<accession>A0A401G145</accession>
<dbReference type="EMBL" id="BEXT01000001">
    <property type="protein sequence ID" value="GBC62958.1"/>
    <property type="molecule type" value="Genomic_DNA"/>
</dbReference>
<feature type="region of interest" description="Disordered" evidence="1">
    <location>
        <begin position="138"/>
        <end position="158"/>
    </location>
</feature>
<evidence type="ECO:0008006" key="4">
    <source>
        <dbReference type="Google" id="ProtNLM"/>
    </source>
</evidence>
<dbReference type="OrthoDB" id="5453446at2"/>
<sequence length="510" mass="57362">MSQKPENVNLDIENIEAMVNAIVETEKETYQDEWSFARECFPRSDFPWDVLPHGIDASLKQLARSCATSPLSLPGAAMTILSSTIGRKIDVSPKRSWKEPLIFWMVDIRESGEGKTHAARKLCNVLYDAQRQADKEYAERCEEEQAKPPKERKPVPRPKGFYTTSLTLEGLNHELSGHPTGGIVGVFDELSSFISGQNQYKSKGSDRESWLCLWDGKSARIIRAAASVSITGSRVNLFGGTQPKVWKQIFSSDKGIYLDDGTVFRFLPVYGGGGYCPLTDESWSEENQKAWEDTLLFALKWAGNQEETKSIVFDQEARNALTDWRNDLYADMDRLPEPIRGFIPKTISYAIRFSGILHCLEYFSIRTEPAPVIPVKTVQQGIRTATFYMGQTVDAMKALLHDEPHHVGRIPDEQALRLASALERLRPDTDNDRLAVGYIQEAYNADLPPVRQIRTSRAMGGIIRSCGLEVKPGKHNANGKRAVKCLSWNQKTETFLKQSLQCLQSLQSHS</sequence>
<dbReference type="AlphaFoldDB" id="A0A401G145"/>
<feature type="compositionally biased region" description="Basic and acidic residues" evidence="1">
    <location>
        <begin position="138"/>
        <end position="154"/>
    </location>
</feature>
<comment type="caution">
    <text evidence="2">The sequence shown here is derived from an EMBL/GenBank/DDBJ whole genome shotgun (WGS) entry which is preliminary data.</text>
</comment>
<proteinExistence type="predicted"/>